<gene>
    <name evidence="3" type="ORF">BDV23DRAFT_182909</name>
</gene>
<sequence length="166" mass="18192">MTSDYPFVPQPPGDTDKYSSRPVHLQSEEITTKTDTSADRTELLAQQTDISQQSETYRVSPNAILAVVIAVVRAALVFPVSSCLGQIKWNQYRERRRLYNLNALGRTSCGVWGSIQMIFSTRPSVASFGAITVVLSVVIDPLAQQFLVFPSRVVPASNETASVQAA</sequence>
<keyword evidence="2" id="KW-0812">Transmembrane</keyword>
<dbReference type="AlphaFoldDB" id="A0A5N7CA41"/>
<evidence type="ECO:0000256" key="2">
    <source>
        <dbReference type="SAM" id="Phobius"/>
    </source>
</evidence>
<keyword evidence="2" id="KW-1133">Transmembrane helix</keyword>
<evidence type="ECO:0000256" key="1">
    <source>
        <dbReference type="SAM" id="MobiDB-lite"/>
    </source>
</evidence>
<feature type="transmembrane region" description="Helical" evidence="2">
    <location>
        <begin position="125"/>
        <end position="143"/>
    </location>
</feature>
<feature type="region of interest" description="Disordered" evidence="1">
    <location>
        <begin position="1"/>
        <end position="38"/>
    </location>
</feature>
<name>A0A5N7CA41_PETAA</name>
<organism evidence="3">
    <name type="scientific">Petromyces alliaceus</name>
    <name type="common">Aspergillus alliaceus</name>
    <dbReference type="NCBI Taxonomy" id="209559"/>
    <lineage>
        <taxon>Eukaryota</taxon>
        <taxon>Fungi</taxon>
        <taxon>Dikarya</taxon>
        <taxon>Ascomycota</taxon>
        <taxon>Pezizomycotina</taxon>
        <taxon>Eurotiomycetes</taxon>
        <taxon>Eurotiomycetidae</taxon>
        <taxon>Eurotiales</taxon>
        <taxon>Aspergillaceae</taxon>
        <taxon>Aspergillus</taxon>
        <taxon>Aspergillus subgen. Circumdati</taxon>
    </lineage>
</organism>
<feature type="compositionally biased region" description="Basic and acidic residues" evidence="1">
    <location>
        <begin position="26"/>
        <end position="38"/>
    </location>
</feature>
<dbReference type="PANTHER" id="PTHR35394">
    <property type="entry name" value="DUF3176 DOMAIN-CONTAINING PROTEIN"/>
    <property type="match status" value="1"/>
</dbReference>
<proteinExistence type="predicted"/>
<reference evidence="3" key="1">
    <citation type="submission" date="2019-04" db="EMBL/GenBank/DDBJ databases">
        <title>Friends and foes A comparative genomics studyof 23 Aspergillus species from section Flavi.</title>
        <authorList>
            <consortium name="DOE Joint Genome Institute"/>
            <person name="Kjaerbolling I."/>
            <person name="Vesth T."/>
            <person name="Frisvad J.C."/>
            <person name="Nybo J.L."/>
            <person name="Theobald S."/>
            <person name="Kildgaard S."/>
            <person name="Isbrandt T."/>
            <person name="Kuo A."/>
            <person name="Sato A."/>
            <person name="Lyhne E.K."/>
            <person name="Kogle M.E."/>
            <person name="Wiebenga A."/>
            <person name="Kun R.S."/>
            <person name="Lubbers R.J."/>
            <person name="Makela M.R."/>
            <person name="Barry K."/>
            <person name="Chovatia M."/>
            <person name="Clum A."/>
            <person name="Daum C."/>
            <person name="Haridas S."/>
            <person name="He G."/>
            <person name="LaButti K."/>
            <person name="Lipzen A."/>
            <person name="Mondo S."/>
            <person name="Riley R."/>
            <person name="Salamov A."/>
            <person name="Simmons B.A."/>
            <person name="Magnuson J.K."/>
            <person name="Henrissat B."/>
            <person name="Mortensen U.H."/>
            <person name="Larsen T.O."/>
            <person name="Devries R.P."/>
            <person name="Grigoriev I.V."/>
            <person name="Machida M."/>
            <person name="Baker S.E."/>
            <person name="Andersen M.R."/>
        </authorList>
    </citation>
    <scope>NUCLEOTIDE SEQUENCE [LARGE SCALE GENOMIC DNA]</scope>
    <source>
        <strain evidence="3">IBT 14317</strain>
    </source>
</reference>
<dbReference type="PANTHER" id="PTHR35394:SF5">
    <property type="entry name" value="DUF3176 DOMAIN-CONTAINING PROTEIN"/>
    <property type="match status" value="1"/>
</dbReference>
<dbReference type="OrthoDB" id="5376804at2759"/>
<dbReference type="InterPro" id="IPR021514">
    <property type="entry name" value="DUF3176"/>
</dbReference>
<dbReference type="Proteomes" id="UP000326877">
    <property type="component" value="Unassembled WGS sequence"/>
</dbReference>
<keyword evidence="2" id="KW-0472">Membrane</keyword>
<feature type="transmembrane region" description="Helical" evidence="2">
    <location>
        <begin position="63"/>
        <end position="87"/>
    </location>
</feature>
<accession>A0A5N7CA41</accession>
<dbReference type="Pfam" id="PF11374">
    <property type="entry name" value="DUF3176"/>
    <property type="match status" value="1"/>
</dbReference>
<protein>
    <submittedName>
        <fullName evidence="3">Uncharacterized protein</fullName>
    </submittedName>
</protein>
<evidence type="ECO:0000313" key="3">
    <source>
        <dbReference type="EMBL" id="KAE8391006.1"/>
    </source>
</evidence>
<dbReference type="EMBL" id="ML735249">
    <property type="protein sequence ID" value="KAE8391006.1"/>
    <property type="molecule type" value="Genomic_DNA"/>
</dbReference>